<dbReference type="Bgee" id="ENSGACG00000000305">
    <property type="expression patterns" value="Expressed in zone of skin"/>
</dbReference>
<dbReference type="Ensembl" id="ENSGACT00000000386.1">
    <property type="protein sequence ID" value="ENSGACP00000000386.1"/>
    <property type="gene ID" value="ENSGACG00000000305.1"/>
</dbReference>
<dbReference type="STRING" id="69293.ENSGACP00000000386"/>
<reference evidence="1" key="2">
    <citation type="submission" date="2024-04" db="UniProtKB">
        <authorList>
            <consortium name="Ensembl"/>
        </authorList>
    </citation>
    <scope>IDENTIFICATION</scope>
</reference>
<protein>
    <submittedName>
        <fullName evidence="1">Uncharacterized protein</fullName>
    </submittedName>
</protein>
<sequence>MRIPLPEEVGQKEEKFSTYERVEEVMESTVKEITSKSQIREQMVSAKEEDVVSTWYSGGPQMKDSEPLEHIEPVSTEHEAELQETQPCCVADFPEDKAVDQSEGSSLRSISPLLKEADLLQLNRDVAPLPEKTHLTKKGVPPPDTGFTSQKDLALKKTSVVKKQVEADIPSTFAKQREVTESSVLPMDDLIQHEISCKEITVEEKWRVHEEVSLFKQAEYVEEEDIVLIRSITPPPENLTQVPLFHPMTKVS</sequence>
<dbReference type="AlphaFoldDB" id="G3N516"/>
<reference evidence="1" key="1">
    <citation type="submission" date="2006-01" db="EMBL/GenBank/DDBJ databases">
        <authorList>
            <person name="Lindblad-Toh K."/>
            <person name="Mauceli E."/>
            <person name="Grabherr M."/>
            <person name="Chang J.L."/>
            <person name="Lander E.S."/>
        </authorList>
    </citation>
    <scope>NUCLEOTIDE SEQUENCE [LARGE SCALE GENOMIC DNA]</scope>
</reference>
<proteinExistence type="predicted"/>
<accession>G3N516</accession>
<organism evidence="1">
    <name type="scientific">Gasterosteus aculeatus</name>
    <name type="common">Three-spined stickleback</name>
    <dbReference type="NCBI Taxonomy" id="69293"/>
    <lineage>
        <taxon>Eukaryota</taxon>
        <taxon>Metazoa</taxon>
        <taxon>Chordata</taxon>
        <taxon>Craniata</taxon>
        <taxon>Vertebrata</taxon>
        <taxon>Euteleostomi</taxon>
        <taxon>Actinopterygii</taxon>
        <taxon>Neopterygii</taxon>
        <taxon>Teleostei</taxon>
        <taxon>Neoteleostei</taxon>
        <taxon>Acanthomorphata</taxon>
        <taxon>Eupercaria</taxon>
        <taxon>Perciformes</taxon>
        <taxon>Cottioidei</taxon>
        <taxon>Gasterosteales</taxon>
        <taxon>Gasterosteidae</taxon>
        <taxon>Gasterosteus</taxon>
    </lineage>
</organism>
<dbReference type="InParanoid" id="G3N516"/>
<name>G3N516_GASAC</name>
<evidence type="ECO:0000313" key="1">
    <source>
        <dbReference type="Ensembl" id="ENSGACP00000000386.1"/>
    </source>
</evidence>